<comment type="catalytic activity">
    <reaction evidence="6">
        <text>a quinone + sn-glycerol 3-phosphate = dihydroxyacetone phosphate + a quinol</text>
        <dbReference type="Rhea" id="RHEA:18977"/>
        <dbReference type="ChEBI" id="CHEBI:24646"/>
        <dbReference type="ChEBI" id="CHEBI:57597"/>
        <dbReference type="ChEBI" id="CHEBI:57642"/>
        <dbReference type="ChEBI" id="CHEBI:132124"/>
        <dbReference type="EC" id="1.1.5.3"/>
    </reaction>
</comment>
<evidence type="ECO:0000313" key="9">
    <source>
        <dbReference type="EMBL" id="MDI2091142.1"/>
    </source>
</evidence>
<name>A0ABT6Q203_9PROT</name>
<comment type="caution">
    <text evidence="9">The sequence shown here is derived from an EMBL/GenBank/DDBJ whole genome shotgun (WGS) entry which is preliminary data.</text>
</comment>
<evidence type="ECO:0000259" key="7">
    <source>
        <dbReference type="Pfam" id="PF01266"/>
    </source>
</evidence>
<evidence type="ECO:0000256" key="5">
    <source>
        <dbReference type="ARBA" id="ARBA00023002"/>
    </source>
</evidence>
<keyword evidence="10" id="KW-1185">Reference proteome</keyword>
<evidence type="ECO:0000256" key="2">
    <source>
        <dbReference type="ARBA" id="ARBA00007330"/>
    </source>
</evidence>
<dbReference type="SUPFAM" id="SSF51905">
    <property type="entry name" value="FAD/NAD(P)-binding domain"/>
    <property type="match status" value="1"/>
</dbReference>
<dbReference type="InterPro" id="IPR006076">
    <property type="entry name" value="FAD-dep_OxRdtase"/>
</dbReference>
<dbReference type="PANTHER" id="PTHR11985">
    <property type="entry name" value="GLYCEROL-3-PHOSPHATE DEHYDROGENASE"/>
    <property type="match status" value="1"/>
</dbReference>
<dbReference type="NCBIfam" id="NF009906">
    <property type="entry name" value="PRK13369.1"/>
    <property type="match status" value="1"/>
</dbReference>
<keyword evidence="3 6" id="KW-0285">Flavoprotein</keyword>
<dbReference type="Gene3D" id="6.10.250.1890">
    <property type="match status" value="1"/>
</dbReference>
<dbReference type="InterPro" id="IPR031656">
    <property type="entry name" value="DAO_C"/>
</dbReference>
<sequence length="502" mass="56711">MTDQTTYDLLIIGGGVNGTGIARDAAGRGLKVLLVEKDDLAQHTSSASTKLIHGGLRYLEYYEFRLVREALQERERLLGLAPHIIHPLVFVLPHRNAVRPAWMIRMGLFMYDHLACHPKLPNSKLIALQQSPYGKALRNDIKKGFTYSDCAVDDSRLTILNAKGAHHLGAEIRTQTTLLTTKREGGFWTATLQDNRMQTTSTIKAKAIVNAAGPWVADILKERLHVHSKMNVRLVKGSHIVVKKLFEGPQAYILQNEDKRIVFAIPYHDEFTLIGTTDIPWDKSPNALPSIDGNETSYLCNSINNYFKTSITPEDVIWDYSGVRPLYDDASSNASAVTRDYHLDLNHDAGLAPLLSIFGGKITTYRRLAEHSMEQLSPYFKYSRKAWTDSEPLPGGNITNGDFNLFYNNFRKTVPFLDEATAKRIAHGYGTDAFVLLNKATSKEELGIDFGHGLTQREVDYLVEHEWAITAEDILWRRTKLGLYFSKEEQSTLERYLQDKNQ</sequence>
<keyword evidence="5 6" id="KW-0560">Oxidoreductase</keyword>
<dbReference type="InterPro" id="IPR000447">
    <property type="entry name" value="G3P_DH_FAD-dep"/>
</dbReference>
<comment type="similarity">
    <text evidence="2 6">Belongs to the FAD-dependent glycerol-3-phosphate dehydrogenase family.</text>
</comment>
<evidence type="ECO:0000256" key="1">
    <source>
        <dbReference type="ARBA" id="ARBA00001974"/>
    </source>
</evidence>
<evidence type="ECO:0000256" key="4">
    <source>
        <dbReference type="ARBA" id="ARBA00022827"/>
    </source>
</evidence>
<feature type="domain" description="FAD dependent oxidoreductase" evidence="7">
    <location>
        <begin position="8"/>
        <end position="365"/>
    </location>
</feature>
<organism evidence="9 10">
    <name type="scientific">Commensalibacter oyaizuii</name>
    <dbReference type="NCBI Taxonomy" id="3043873"/>
    <lineage>
        <taxon>Bacteria</taxon>
        <taxon>Pseudomonadati</taxon>
        <taxon>Pseudomonadota</taxon>
        <taxon>Alphaproteobacteria</taxon>
        <taxon>Acetobacterales</taxon>
        <taxon>Acetobacteraceae</taxon>
    </lineage>
</organism>
<gene>
    <name evidence="9" type="primary">glpD</name>
    <name evidence="9" type="ORF">QJV27_07140</name>
</gene>
<dbReference type="Gene3D" id="1.10.8.870">
    <property type="entry name" value="Alpha-glycerophosphate oxidase, cap domain"/>
    <property type="match status" value="1"/>
</dbReference>
<evidence type="ECO:0000256" key="6">
    <source>
        <dbReference type="RuleBase" id="RU361217"/>
    </source>
</evidence>
<comment type="cofactor">
    <cofactor evidence="1 6">
        <name>FAD</name>
        <dbReference type="ChEBI" id="CHEBI:57692"/>
    </cofactor>
</comment>
<dbReference type="PROSITE" id="PS00978">
    <property type="entry name" value="FAD_G3PDH_2"/>
    <property type="match status" value="1"/>
</dbReference>
<dbReference type="Pfam" id="PF16901">
    <property type="entry name" value="DAO_C"/>
    <property type="match status" value="1"/>
</dbReference>
<dbReference type="InterPro" id="IPR038299">
    <property type="entry name" value="DAO_C_sf"/>
</dbReference>
<dbReference type="InterPro" id="IPR036188">
    <property type="entry name" value="FAD/NAD-bd_sf"/>
</dbReference>
<dbReference type="Gene3D" id="3.50.50.60">
    <property type="entry name" value="FAD/NAD(P)-binding domain"/>
    <property type="match status" value="1"/>
</dbReference>
<dbReference type="PRINTS" id="PR01001">
    <property type="entry name" value="FADG3PDH"/>
</dbReference>
<evidence type="ECO:0000259" key="8">
    <source>
        <dbReference type="Pfam" id="PF16901"/>
    </source>
</evidence>
<dbReference type="GO" id="GO:0004368">
    <property type="term" value="F:glycerol-3-phosphate dehydrogenase (quinone) activity"/>
    <property type="evidence" value="ECO:0007669"/>
    <property type="project" value="UniProtKB-EC"/>
</dbReference>
<proteinExistence type="inferred from homology"/>
<dbReference type="Proteomes" id="UP001431634">
    <property type="component" value="Unassembled WGS sequence"/>
</dbReference>
<dbReference type="EMBL" id="JASBAO010000001">
    <property type="protein sequence ID" value="MDI2091142.1"/>
    <property type="molecule type" value="Genomic_DNA"/>
</dbReference>
<accession>A0ABT6Q203</accession>
<evidence type="ECO:0000256" key="3">
    <source>
        <dbReference type="ARBA" id="ARBA00022630"/>
    </source>
</evidence>
<dbReference type="PANTHER" id="PTHR11985:SF15">
    <property type="entry name" value="GLYCEROL-3-PHOSPHATE DEHYDROGENASE, MITOCHONDRIAL"/>
    <property type="match status" value="1"/>
</dbReference>
<dbReference type="Pfam" id="PF01266">
    <property type="entry name" value="DAO"/>
    <property type="match status" value="1"/>
</dbReference>
<reference evidence="9" key="1">
    <citation type="submission" date="2023-05" db="EMBL/GenBank/DDBJ databases">
        <title>Whole genome sequence of Commensalibacter sp.</title>
        <authorList>
            <person name="Charoenyingcharoen P."/>
            <person name="Yukphan P."/>
        </authorList>
    </citation>
    <scope>NUCLEOTIDE SEQUENCE</scope>
    <source>
        <strain evidence="9">TBRC 16381</strain>
    </source>
</reference>
<dbReference type="PROSITE" id="PS00977">
    <property type="entry name" value="FAD_G3PDH_1"/>
    <property type="match status" value="1"/>
</dbReference>
<protein>
    <recommendedName>
        <fullName evidence="6">Glycerol-3-phosphate dehydrogenase</fullName>
        <ecNumber evidence="6">1.1.5.3</ecNumber>
    </recommendedName>
</protein>
<evidence type="ECO:0000313" key="10">
    <source>
        <dbReference type="Proteomes" id="UP001431634"/>
    </source>
</evidence>
<dbReference type="Gene3D" id="3.30.9.10">
    <property type="entry name" value="D-Amino Acid Oxidase, subunit A, domain 2"/>
    <property type="match status" value="1"/>
</dbReference>
<dbReference type="EC" id="1.1.5.3" evidence="6"/>
<dbReference type="RefSeq" id="WP_281448244.1">
    <property type="nucleotide sequence ID" value="NZ_JASBAO010000001.1"/>
</dbReference>
<keyword evidence="4" id="KW-0274">FAD</keyword>
<dbReference type="NCBIfam" id="NF008899">
    <property type="entry name" value="PRK12266.1"/>
    <property type="match status" value="1"/>
</dbReference>
<feature type="domain" description="Alpha-glycerophosphate oxidase C-terminal" evidence="8">
    <location>
        <begin position="388"/>
        <end position="494"/>
    </location>
</feature>